<keyword evidence="1" id="KW-0614">Plasmid</keyword>
<sequence>MAVGDICGLFAVRANPQNGARIVVFKAQRAMLMRFSRTPAITAISSSSSAWAFEEDELSRNNITSCNRSVTLQEGMALLWLQNPVMLA</sequence>
<protein>
    <submittedName>
        <fullName evidence="1">Uncharacterized protein</fullName>
    </submittedName>
</protein>
<evidence type="ECO:0000313" key="1">
    <source>
        <dbReference type="EMBL" id="APO71653.1"/>
    </source>
</evidence>
<accession>A0A1L5NUR7</accession>
<organism evidence="1 2">
    <name type="scientific">Rhizobium gallicum</name>
    <dbReference type="NCBI Taxonomy" id="56730"/>
    <lineage>
        <taxon>Bacteria</taxon>
        <taxon>Pseudomonadati</taxon>
        <taxon>Pseudomonadota</taxon>
        <taxon>Alphaproteobacteria</taxon>
        <taxon>Hyphomicrobiales</taxon>
        <taxon>Rhizobiaceae</taxon>
        <taxon>Rhizobium/Agrobacterium group</taxon>
        <taxon>Rhizobium</taxon>
    </lineage>
</organism>
<dbReference type="AlphaFoldDB" id="A0A1L5NUR7"/>
<dbReference type="EMBL" id="CP017105">
    <property type="protein sequence ID" value="APO71653.1"/>
    <property type="molecule type" value="Genomic_DNA"/>
</dbReference>
<proteinExistence type="predicted"/>
<reference evidence="1 2" key="1">
    <citation type="submission" date="2016-09" db="EMBL/GenBank/DDBJ databases">
        <title>The complete genome sequences of Rhizobium gallicum, symbiovars gallicum and phaseoli, symbionts associated to common bean (Phaseolus vulgaris).</title>
        <authorList>
            <person name="Bustos P."/>
            <person name="Santamaria R.I."/>
            <person name="Perez-Carrascal O.M."/>
            <person name="Juarez S."/>
            <person name="Lozano L."/>
            <person name="Martinez-Flores I."/>
            <person name="Martinez-Romero E."/>
            <person name="Cevallos M."/>
            <person name="Romero D."/>
            <person name="Davila G."/>
            <person name="Gonzalez V."/>
        </authorList>
    </citation>
    <scope>NUCLEOTIDE SEQUENCE [LARGE SCALE GENOMIC DNA]</scope>
    <source>
        <strain evidence="1 2">IE4872</strain>
        <plasmid evidence="2">prgalie4872d</plasmid>
    </source>
</reference>
<dbReference type="Proteomes" id="UP000184749">
    <property type="component" value="Plasmid pRgalIE4872d"/>
</dbReference>
<name>A0A1L5NUR7_9HYPH</name>
<evidence type="ECO:0000313" key="2">
    <source>
        <dbReference type="Proteomes" id="UP000184749"/>
    </source>
</evidence>
<gene>
    <name evidence="1" type="ORF">IE4872_PD01126</name>
</gene>
<geneLocation type="plasmid" evidence="2">
    <name>prgalie4872d</name>
</geneLocation>